<keyword evidence="3" id="KW-1185">Reference proteome</keyword>
<dbReference type="Gene3D" id="3.40.630.30">
    <property type="match status" value="1"/>
</dbReference>
<feature type="domain" description="N-acetyltransferase" evidence="1">
    <location>
        <begin position="4"/>
        <end position="170"/>
    </location>
</feature>
<organism evidence="2 3">
    <name type="scientific">Roseobacter fucihabitans</name>
    <dbReference type="NCBI Taxonomy" id="1537242"/>
    <lineage>
        <taxon>Bacteria</taxon>
        <taxon>Pseudomonadati</taxon>
        <taxon>Pseudomonadota</taxon>
        <taxon>Alphaproteobacteria</taxon>
        <taxon>Rhodobacterales</taxon>
        <taxon>Roseobacteraceae</taxon>
        <taxon>Roseobacter</taxon>
    </lineage>
</organism>
<dbReference type="Proteomes" id="UP001318682">
    <property type="component" value="Chromosome"/>
</dbReference>
<evidence type="ECO:0000313" key="2">
    <source>
        <dbReference type="EMBL" id="WVX48842.1"/>
    </source>
</evidence>
<sequence length="170" mass="19247">MSVLTVRAAEMPRDLPVVQELCWEYRAFLLGFDADMRDIVEAFYPQDAYRLLMADLPVKHARPRGEIMLIQDGETPFGCGMIQPLSETDGEVKRVFIRADARGSGAGEMLSRALIAQARADGYLRLLLDTSAKFTTAQKLYEKLGFERRGPYSDLPPDTEQHLVFYELNL</sequence>
<dbReference type="RefSeq" id="WP_187430363.1">
    <property type="nucleotide sequence ID" value="NZ_CP143423.1"/>
</dbReference>
<evidence type="ECO:0000259" key="1">
    <source>
        <dbReference type="PROSITE" id="PS51186"/>
    </source>
</evidence>
<accession>A0ABZ2BSA8</accession>
<dbReference type="Pfam" id="PF00583">
    <property type="entry name" value="Acetyltransf_1"/>
    <property type="match status" value="1"/>
</dbReference>
<dbReference type="InterPro" id="IPR000182">
    <property type="entry name" value="GNAT_dom"/>
</dbReference>
<dbReference type="CDD" id="cd04301">
    <property type="entry name" value="NAT_SF"/>
    <property type="match status" value="1"/>
</dbReference>
<dbReference type="InterPro" id="IPR016181">
    <property type="entry name" value="Acyl_CoA_acyltransferase"/>
</dbReference>
<dbReference type="InterPro" id="IPR052777">
    <property type="entry name" value="Acetyltransferase_Enz"/>
</dbReference>
<dbReference type="PANTHER" id="PTHR43305">
    <property type="entry name" value="FAMILY N-ACETYLTRANSFERASE, PUTATIVE (AFU_ORTHOLOGUE AFUA_2G01380)-RELATED"/>
    <property type="match status" value="1"/>
</dbReference>
<gene>
    <name evidence="2" type="ORF">ROLI_019250</name>
</gene>
<name>A0ABZ2BSA8_9RHOB</name>
<evidence type="ECO:0000313" key="3">
    <source>
        <dbReference type="Proteomes" id="UP001318682"/>
    </source>
</evidence>
<reference evidence="3" key="2">
    <citation type="submission" date="2024-01" db="EMBL/GenBank/DDBJ databases">
        <title>Roseobacter fucihabitans sp. nov., isolated from the brown alga Fucus spiralis.</title>
        <authorList>
            <person name="Hahnke S."/>
            <person name="Berger M."/>
            <person name="Schlingloff A."/>
            <person name="Athale I."/>
            <person name="Neumann-Schaal M."/>
            <person name="Adenaya A."/>
            <person name="Poehlein A."/>
            <person name="Daniel R."/>
            <person name="Pertersen J."/>
            <person name="Brinkhoff T."/>
        </authorList>
    </citation>
    <scope>NUCLEOTIDE SEQUENCE [LARGE SCALE GENOMIC DNA]</scope>
    <source>
        <strain evidence="3">B14</strain>
    </source>
</reference>
<reference evidence="2 3" key="1">
    <citation type="submission" date="2015-07" db="EMBL/GenBank/DDBJ databases">
        <authorList>
            <person name="Voget S."/>
            <person name="Dogs M."/>
            <person name="Brinkhoff T.H."/>
            <person name="Daniel R."/>
        </authorList>
    </citation>
    <scope>NUCLEOTIDE SEQUENCE [LARGE SCALE GENOMIC DNA]</scope>
    <source>
        <strain evidence="2 3">B14</strain>
    </source>
</reference>
<dbReference type="SUPFAM" id="SSF55729">
    <property type="entry name" value="Acyl-CoA N-acyltransferases (Nat)"/>
    <property type="match status" value="1"/>
</dbReference>
<protein>
    <recommendedName>
        <fullName evidence="1">N-acetyltransferase domain-containing protein</fullName>
    </recommendedName>
</protein>
<dbReference type="PANTHER" id="PTHR43305:SF1">
    <property type="entry name" value="FAMILY N-ACETYLTRANSFERASE, PUTATIVE (AFU_ORTHOLOGUE AFUA_2G01380)-RELATED"/>
    <property type="match status" value="1"/>
</dbReference>
<proteinExistence type="predicted"/>
<dbReference type="EMBL" id="CP143423">
    <property type="protein sequence ID" value="WVX48842.1"/>
    <property type="molecule type" value="Genomic_DNA"/>
</dbReference>
<dbReference type="PROSITE" id="PS51186">
    <property type="entry name" value="GNAT"/>
    <property type="match status" value="1"/>
</dbReference>